<proteinExistence type="predicted"/>
<reference evidence="2 3" key="1">
    <citation type="submission" date="2011-04" db="EMBL/GenBank/DDBJ databases">
        <title>The Genome Sequence of Dysgonomonas gadei ATCC BAA-286.</title>
        <authorList>
            <consortium name="The Broad Institute Genome Sequencing Platform"/>
            <person name="Earl A."/>
            <person name="Ward D."/>
            <person name="Feldgarden M."/>
            <person name="Gevers D."/>
            <person name="Pudlo N."/>
            <person name="Martens E."/>
            <person name="Allen-Vercoe E."/>
            <person name="Young S.K."/>
            <person name="Zeng Q."/>
            <person name="Gargeya S."/>
            <person name="Fitzgerald M."/>
            <person name="Haas B."/>
            <person name="Abouelleil A."/>
            <person name="Alvarado L."/>
            <person name="Arachchi H.M."/>
            <person name="Berlin A."/>
            <person name="Brown A."/>
            <person name="Chapman S.B."/>
            <person name="Chen Z."/>
            <person name="Dunbar C."/>
            <person name="Freedman E."/>
            <person name="Gearin G."/>
            <person name="Gellesch M."/>
            <person name="Goldberg J."/>
            <person name="Griggs A."/>
            <person name="Gujja S."/>
            <person name="Heiman D."/>
            <person name="Howarth C."/>
            <person name="Larson L."/>
            <person name="Lui A."/>
            <person name="MacDonald P.J.P."/>
            <person name="Mehta T."/>
            <person name="Montmayeur A."/>
            <person name="Murphy C."/>
            <person name="Neiman D."/>
            <person name="Pearson M."/>
            <person name="Priest M."/>
            <person name="Roberts A."/>
            <person name="Saif S."/>
            <person name="Shea T."/>
            <person name="Shenoy N."/>
            <person name="Sisk P."/>
            <person name="Stolte C."/>
            <person name="Sykes S."/>
            <person name="Yandava C."/>
            <person name="Wortman J."/>
            <person name="Nusbaum C."/>
            <person name="Birren B."/>
        </authorList>
    </citation>
    <scope>NUCLEOTIDE SEQUENCE [LARGE SCALE GENOMIC DNA]</scope>
    <source>
        <strain evidence="2 3">ATCC BAA-286</strain>
    </source>
</reference>
<dbReference type="eggNOG" id="COG0708">
    <property type="taxonomic scope" value="Bacteria"/>
</dbReference>
<sequence length="363" mass="41493">MSRIFSLIYKIVLTFSLLILFLSNTYCSKTSKPDPDTDDKENVTELTVLQLNIWVECTKVPNAVQALTDQIIGLKPDVATFCELYKGDADDPVMPKLIAELKKNNIHYYSARIDGRAIISKYPIIEQQRVNKWQFKAVLNVDGRRVAVYPAHSEYRYYTCYYPRGYNDGSKNWNKLKAPITDVDTMLEVCNLSGRIESAQDFINDARTEISKGALVIYAGDFNEPSHLDWQAGTANMFGHNGCIVNWGVSSLLYRNGFKDAYREIHPDVINYPGFTFPANNKDIEPDAITWVPDADERERIDFVYYYPDKHLVVKKAELFGPKGCIVKGKRDKEVAKDPIILPFNNHWPSDHKGVLITFEVKK</sequence>
<dbReference type="Gene3D" id="3.60.10.10">
    <property type="entry name" value="Endonuclease/exonuclease/phosphatase"/>
    <property type="match status" value="1"/>
</dbReference>
<dbReference type="GO" id="GO:0003824">
    <property type="term" value="F:catalytic activity"/>
    <property type="evidence" value="ECO:0007669"/>
    <property type="project" value="InterPro"/>
</dbReference>
<dbReference type="InterPro" id="IPR036691">
    <property type="entry name" value="Endo/exonu/phosph_ase_sf"/>
</dbReference>
<dbReference type="EMBL" id="ADLV01000029">
    <property type="protein sequence ID" value="EGK01306.1"/>
    <property type="molecule type" value="Genomic_DNA"/>
</dbReference>
<dbReference type="STRING" id="742766.HMPREF9455_02498"/>
<feature type="domain" description="Endonuclease/exonuclease/phosphatase" evidence="1">
    <location>
        <begin position="50"/>
        <end position="352"/>
    </location>
</feature>
<dbReference type="PANTHER" id="PTHR41349:SF1">
    <property type="entry name" value="PROTEIN CBG08683"/>
    <property type="match status" value="1"/>
</dbReference>
<dbReference type="SUPFAM" id="SSF56219">
    <property type="entry name" value="DNase I-like"/>
    <property type="match status" value="1"/>
</dbReference>
<name>F5IZI1_9BACT</name>
<gene>
    <name evidence="2" type="ORF">HMPREF9455_02498</name>
</gene>
<evidence type="ECO:0000313" key="3">
    <source>
        <dbReference type="Proteomes" id="UP000004913"/>
    </source>
</evidence>
<dbReference type="Proteomes" id="UP000004913">
    <property type="component" value="Unassembled WGS sequence"/>
</dbReference>
<accession>F5IZI1</accession>
<dbReference type="RefSeq" id="WP_006800029.1">
    <property type="nucleotide sequence ID" value="NZ_GL891984.1"/>
</dbReference>
<dbReference type="PANTHER" id="PTHR41349">
    <property type="match status" value="1"/>
</dbReference>
<keyword evidence="3" id="KW-1185">Reference proteome</keyword>
<dbReference type="InterPro" id="IPR005135">
    <property type="entry name" value="Endo/exonuclease/phosphatase"/>
</dbReference>
<evidence type="ECO:0000259" key="1">
    <source>
        <dbReference type="Pfam" id="PF03372"/>
    </source>
</evidence>
<protein>
    <recommendedName>
        <fullName evidence="1">Endonuclease/exonuclease/phosphatase domain-containing protein</fullName>
    </recommendedName>
</protein>
<dbReference type="HOGENOM" id="CLU_049141_0_0_10"/>
<dbReference type="Pfam" id="PF03372">
    <property type="entry name" value="Exo_endo_phos"/>
    <property type="match status" value="1"/>
</dbReference>
<dbReference type="AlphaFoldDB" id="F5IZI1"/>
<comment type="caution">
    <text evidence="2">The sequence shown here is derived from an EMBL/GenBank/DDBJ whole genome shotgun (WGS) entry which is preliminary data.</text>
</comment>
<evidence type="ECO:0000313" key="2">
    <source>
        <dbReference type="EMBL" id="EGK01306.1"/>
    </source>
</evidence>
<organism evidence="2 3">
    <name type="scientific">Dysgonomonas gadei ATCC BAA-286</name>
    <dbReference type="NCBI Taxonomy" id="742766"/>
    <lineage>
        <taxon>Bacteria</taxon>
        <taxon>Pseudomonadati</taxon>
        <taxon>Bacteroidota</taxon>
        <taxon>Bacteroidia</taxon>
        <taxon>Bacteroidales</taxon>
        <taxon>Dysgonomonadaceae</taxon>
        <taxon>Dysgonomonas</taxon>
    </lineage>
</organism>